<gene>
    <name evidence="2" type="ORF">D0544_03035</name>
</gene>
<keyword evidence="2" id="KW-0413">Isomerase</keyword>
<comment type="caution">
    <text evidence="2">The sequence shown here is derived from an EMBL/GenBank/DDBJ whole genome shotgun (WGS) entry which is preliminary data.</text>
</comment>
<reference evidence="2 3" key="1">
    <citation type="submission" date="2018-08" db="EMBL/GenBank/DDBJ databases">
        <authorList>
            <person name="Khan S.A."/>
        </authorList>
    </citation>
    <scope>NUCLEOTIDE SEQUENCE [LARGE SCALE GENOMIC DNA]</scope>
    <source>
        <strain evidence="2 3">GTF-13</strain>
    </source>
</reference>
<dbReference type="InterPro" id="IPR029045">
    <property type="entry name" value="ClpP/crotonase-like_dom_sf"/>
</dbReference>
<proteinExistence type="inferred from homology"/>
<reference evidence="2 3" key="2">
    <citation type="submission" date="2018-12" db="EMBL/GenBank/DDBJ databases">
        <title>Simiduia agarivorans gen. nov., sp. nov., a marine, agarolytic bacterium isolated from shallow coastal water from Keelung, Taiwan.</title>
        <authorList>
            <person name="Shieh W.Y."/>
        </authorList>
    </citation>
    <scope>NUCLEOTIDE SEQUENCE [LARGE SCALE GENOMIC DNA]</scope>
    <source>
        <strain evidence="2 3">GTF-13</strain>
    </source>
</reference>
<accession>A0A3P3VNC0</accession>
<dbReference type="InterPro" id="IPR001753">
    <property type="entry name" value="Enoyl-CoA_hydra/iso"/>
</dbReference>
<comment type="similarity">
    <text evidence="1">Belongs to the enoyl-CoA hydratase/isomerase family.</text>
</comment>
<dbReference type="Proteomes" id="UP000280792">
    <property type="component" value="Unassembled WGS sequence"/>
</dbReference>
<evidence type="ECO:0000313" key="3">
    <source>
        <dbReference type="Proteomes" id="UP000280792"/>
    </source>
</evidence>
<organism evidence="2 3">
    <name type="scientific">Aestuariirhabdus litorea</name>
    <dbReference type="NCBI Taxonomy" id="2528527"/>
    <lineage>
        <taxon>Bacteria</taxon>
        <taxon>Pseudomonadati</taxon>
        <taxon>Pseudomonadota</taxon>
        <taxon>Gammaproteobacteria</taxon>
        <taxon>Oceanospirillales</taxon>
        <taxon>Aestuariirhabdaceae</taxon>
        <taxon>Aestuariirhabdus</taxon>
    </lineage>
</organism>
<dbReference type="RefSeq" id="WP_125014536.1">
    <property type="nucleotide sequence ID" value="NZ_QWEZ01000001.1"/>
</dbReference>
<dbReference type="GO" id="GO:0016853">
    <property type="term" value="F:isomerase activity"/>
    <property type="evidence" value="ECO:0007669"/>
    <property type="project" value="UniProtKB-KW"/>
</dbReference>
<dbReference type="Pfam" id="PF00378">
    <property type="entry name" value="ECH_1"/>
    <property type="match status" value="1"/>
</dbReference>
<evidence type="ECO:0000256" key="1">
    <source>
        <dbReference type="ARBA" id="ARBA00005254"/>
    </source>
</evidence>
<protein>
    <submittedName>
        <fullName evidence="2">Enoyl-CoA hydratase/isomerase family protein</fullName>
    </submittedName>
</protein>
<keyword evidence="3" id="KW-1185">Reference proteome</keyword>
<dbReference type="Gene3D" id="3.90.226.10">
    <property type="entry name" value="2-enoyl-CoA Hydratase, Chain A, domain 1"/>
    <property type="match status" value="1"/>
</dbReference>
<dbReference type="PANTHER" id="PTHR11941">
    <property type="entry name" value="ENOYL-COA HYDRATASE-RELATED"/>
    <property type="match status" value="1"/>
</dbReference>
<dbReference type="CDD" id="cd06558">
    <property type="entry name" value="crotonase-like"/>
    <property type="match status" value="1"/>
</dbReference>
<dbReference type="PANTHER" id="PTHR11941:SF54">
    <property type="entry name" value="ENOYL-COA HYDRATASE, MITOCHONDRIAL"/>
    <property type="match status" value="1"/>
</dbReference>
<evidence type="ECO:0000313" key="2">
    <source>
        <dbReference type="EMBL" id="RRJ84110.1"/>
    </source>
</evidence>
<dbReference type="AlphaFoldDB" id="A0A3P3VNC0"/>
<dbReference type="SUPFAM" id="SSF52096">
    <property type="entry name" value="ClpP/crotonase"/>
    <property type="match status" value="1"/>
</dbReference>
<dbReference type="GO" id="GO:0006635">
    <property type="term" value="P:fatty acid beta-oxidation"/>
    <property type="evidence" value="ECO:0007669"/>
    <property type="project" value="TreeGrafter"/>
</dbReference>
<name>A0A3P3VNC0_9GAMM</name>
<sequence length="261" mass="28712">MSYQSIQTLRHDNILELRLNRPERLNAVIKPLYDELLDALETAERDPTIRVLMLSGEGRAFCVGADMKAHASGERSAFEKRQYLAAEQQLCKRLFSLEKPIVCVVQGYAIGAGAELAIACDFLLMSKKAQLGLPEVSIGTFIGGAVSYLLPRLVGLARARELIFGGQRISAKRALKLGLASRCLDEECFREQALEYAQALAQKAPLSMALAKRHLNLLGNQSIDAALASELEGMCFCATTHDWQEGVDAFAEKRPPRFTGN</sequence>
<dbReference type="EMBL" id="QWEZ01000001">
    <property type="protein sequence ID" value="RRJ84110.1"/>
    <property type="molecule type" value="Genomic_DNA"/>
</dbReference>